<evidence type="ECO:0000256" key="9">
    <source>
        <dbReference type="ARBA" id="ARBA00023136"/>
    </source>
</evidence>
<comment type="caution">
    <text evidence="14">The sequence shown here is derived from an EMBL/GenBank/DDBJ whole genome shotgun (WGS) entry which is preliminary data.</text>
</comment>
<dbReference type="Proteomes" id="UP001107558">
    <property type="component" value="Chromosome 2"/>
</dbReference>
<evidence type="ECO:0000313" key="15">
    <source>
        <dbReference type="Proteomes" id="UP001107558"/>
    </source>
</evidence>
<evidence type="ECO:0000256" key="12">
    <source>
        <dbReference type="RuleBase" id="RU000679"/>
    </source>
</evidence>
<evidence type="ECO:0000256" key="11">
    <source>
        <dbReference type="ARBA" id="ARBA00023303"/>
    </source>
</evidence>
<protein>
    <recommendedName>
        <fullName evidence="16">Sodium channel protein Nach</fullName>
    </recommendedName>
</protein>
<dbReference type="PANTHER" id="PTHR11690:SF240">
    <property type="entry name" value="PICKPOCKET 25-RELATED"/>
    <property type="match status" value="1"/>
</dbReference>
<dbReference type="OrthoDB" id="6628406at2759"/>
<evidence type="ECO:0000256" key="5">
    <source>
        <dbReference type="ARBA" id="ARBA00022692"/>
    </source>
</evidence>
<dbReference type="Pfam" id="PF00858">
    <property type="entry name" value="ASC"/>
    <property type="match status" value="1"/>
</dbReference>
<gene>
    <name evidence="14" type="ORF">PVAND_008493</name>
</gene>
<evidence type="ECO:0000256" key="7">
    <source>
        <dbReference type="ARBA" id="ARBA00023053"/>
    </source>
</evidence>
<keyword evidence="6 13" id="KW-1133">Transmembrane helix</keyword>
<keyword evidence="10 12" id="KW-0739">Sodium transport</keyword>
<evidence type="ECO:0000256" key="3">
    <source>
        <dbReference type="ARBA" id="ARBA00022448"/>
    </source>
</evidence>
<evidence type="ECO:0000256" key="4">
    <source>
        <dbReference type="ARBA" id="ARBA00022461"/>
    </source>
</evidence>
<keyword evidence="11 12" id="KW-0407">Ion channel</keyword>
<keyword evidence="15" id="KW-1185">Reference proteome</keyword>
<evidence type="ECO:0000313" key="14">
    <source>
        <dbReference type="EMBL" id="KAG5678862.1"/>
    </source>
</evidence>
<organism evidence="14 15">
    <name type="scientific">Polypedilum vanderplanki</name>
    <name type="common">Sleeping chironomid midge</name>
    <dbReference type="NCBI Taxonomy" id="319348"/>
    <lineage>
        <taxon>Eukaryota</taxon>
        <taxon>Metazoa</taxon>
        <taxon>Ecdysozoa</taxon>
        <taxon>Arthropoda</taxon>
        <taxon>Hexapoda</taxon>
        <taxon>Insecta</taxon>
        <taxon>Pterygota</taxon>
        <taxon>Neoptera</taxon>
        <taxon>Endopterygota</taxon>
        <taxon>Diptera</taxon>
        <taxon>Nematocera</taxon>
        <taxon>Chironomoidea</taxon>
        <taxon>Chironomidae</taxon>
        <taxon>Chironominae</taxon>
        <taxon>Polypedilum</taxon>
        <taxon>Polypedilum</taxon>
    </lineage>
</organism>
<evidence type="ECO:0000256" key="8">
    <source>
        <dbReference type="ARBA" id="ARBA00023065"/>
    </source>
</evidence>
<dbReference type="PANTHER" id="PTHR11690">
    <property type="entry name" value="AMILORIDE-SENSITIVE SODIUM CHANNEL-RELATED"/>
    <property type="match status" value="1"/>
</dbReference>
<dbReference type="GO" id="GO:0005886">
    <property type="term" value="C:plasma membrane"/>
    <property type="evidence" value="ECO:0007669"/>
    <property type="project" value="TreeGrafter"/>
</dbReference>
<keyword evidence="3 12" id="KW-0813">Transport</keyword>
<evidence type="ECO:0000256" key="2">
    <source>
        <dbReference type="ARBA" id="ARBA00007193"/>
    </source>
</evidence>
<proteinExistence type="inferred from homology"/>
<feature type="transmembrane region" description="Helical" evidence="13">
    <location>
        <begin position="33"/>
        <end position="51"/>
    </location>
</feature>
<evidence type="ECO:0000256" key="13">
    <source>
        <dbReference type="SAM" id="Phobius"/>
    </source>
</evidence>
<keyword evidence="5 12" id="KW-0812">Transmembrane</keyword>
<sequence length="462" mass="53433">MDIVCEVKRTVVDTFHEISVHGFIFLVKRGNNILERIIWLFCICIGVYGIIKLGSDTWNRYQTSPTVISMDRSKFSWNTSFPSLTICSDKRIDDDKLEEYLEANPEKFPNDESKENARKFIKKLSLISYSEMDEFPLGLEGNIKTDEYLQLMNDLKWNFHPEISSGTSNKLIMQQMITENGICDSVNSKVAYYNQYSYWKANRWDIVKPNLTVVVHPLDGEIYAQLTNLSTAYSVFFHGAMEIPDISKIMHRFPQTDYTTVEFLALEILTSPDAKKLSPSQRNCRLETESEELLTSTIYSFNLCRSQCRFKMALKECKCVPYFYRNVDKRGRKYPVCGPEGMRCIGKMKDEIITLKSTTKKIDCDCMANCDNSNFFTQSIRSRVWFLGANLQWGIIDYPKLQLKRELLFGLSDVLVYIGGLGGLFLGCSLLGFTELIFFFTWGLLKNLFHHIRNKMSIDIKT</sequence>
<keyword evidence="8 12" id="KW-0406">Ion transport</keyword>
<comment type="subcellular location">
    <subcellularLocation>
        <location evidence="1">Membrane</location>
        <topology evidence="1">Multi-pass membrane protein</topology>
    </subcellularLocation>
</comment>
<evidence type="ECO:0000256" key="10">
    <source>
        <dbReference type="ARBA" id="ARBA00023201"/>
    </source>
</evidence>
<evidence type="ECO:0008006" key="16">
    <source>
        <dbReference type="Google" id="ProtNLM"/>
    </source>
</evidence>
<accession>A0A9J6CB83</accession>
<dbReference type="GO" id="GO:0015280">
    <property type="term" value="F:ligand-gated sodium channel activity"/>
    <property type="evidence" value="ECO:0007669"/>
    <property type="project" value="TreeGrafter"/>
</dbReference>
<dbReference type="AlphaFoldDB" id="A0A9J6CB83"/>
<keyword evidence="7" id="KW-0915">Sodium</keyword>
<reference evidence="14" key="1">
    <citation type="submission" date="2021-03" db="EMBL/GenBank/DDBJ databases">
        <title>Chromosome level genome of the anhydrobiotic midge Polypedilum vanderplanki.</title>
        <authorList>
            <person name="Yoshida Y."/>
            <person name="Kikawada T."/>
            <person name="Gusev O."/>
        </authorList>
    </citation>
    <scope>NUCLEOTIDE SEQUENCE</scope>
    <source>
        <strain evidence="14">NIAS01</strain>
        <tissue evidence="14">Whole body or cell culture</tissue>
    </source>
</reference>
<comment type="similarity">
    <text evidence="2 12">Belongs to the amiloride-sensitive sodium channel (TC 1.A.6) family.</text>
</comment>
<evidence type="ECO:0000256" key="1">
    <source>
        <dbReference type="ARBA" id="ARBA00004141"/>
    </source>
</evidence>
<keyword evidence="9 13" id="KW-0472">Membrane</keyword>
<dbReference type="InterPro" id="IPR001873">
    <property type="entry name" value="ENaC"/>
</dbReference>
<evidence type="ECO:0000256" key="6">
    <source>
        <dbReference type="ARBA" id="ARBA00022989"/>
    </source>
</evidence>
<keyword evidence="4 12" id="KW-0894">Sodium channel</keyword>
<dbReference type="Gene3D" id="1.10.287.820">
    <property type="entry name" value="Acid-sensing ion channel domain"/>
    <property type="match status" value="1"/>
</dbReference>
<name>A0A9J6CB83_POLVA</name>
<dbReference type="EMBL" id="JADBJN010000002">
    <property type="protein sequence ID" value="KAG5678862.1"/>
    <property type="molecule type" value="Genomic_DNA"/>
</dbReference>
<feature type="transmembrane region" description="Helical" evidence="13">
    <location>
        <begin position="414"/>
        <end position="445"/>
    </location>
</feature>